<evidence type="ECO:0000313" key="2">
    <source>
        <dbReference type="EMBL" id="KNA98640.1"/>
    </source>
</evidence>
<reference evidence="2" key="2">
    <citation type="journal article" date="2010" name="Nature">
        <title>Comparative genomics reveals mobile pathogenicity chromosomes in Fusarium.</title>
        <authorList>
            <person name="Ma L.J."/>
            <person name="van der Does H.C."/>
            <person name="Borkovich K.A."/>
            <person name="Coleman J.J."/>
            <person name="Daboussi M.J."/>
            <person name="Di Pietro A."/>
            <person name="Dufresne M."/>
            <person name="Freitag M."/>
            <person name="Grabherr M."/>
            <person name="Henrissat B."/>
            <person name="Houterman P.M."/>
            <person name="Kang S."/>
            <person name="Shim W.B."/>
            <person name="Woloshuk C."/>
            <person name="Xie X."/>
            <person name="Xu J.R."/>
            <person name="Antoniw J."/>
            <person name="Baker S.E."/>
            <person name="Bluhm B.H."/>
            <person name="Breakspear A."/>
            <person name="Brown D.W."/>
            <person name="Butchko R.A."/>
            <person name="Chapman S."/>
            <person name="Coulson R."/>
            <person name="Coutinho P.M."/>
            <person name="Danchin E.G."/>
            <person name="Diener A."/>
            <person name="Gale L.R."/>
            <person name="Gardiner D.M."/>
            <person name="Goff S."/>
            <person name="Hammond-Kosack K.E."/>
            <person name="Hilburn K."/>
            <person name="Hua-Van A."/>
            <person name="Jonkers W."/>
            <person name="Kazan K."/>
            <person name="Kodira C.D."/>
            <person name="Koehrsen M."/>
            <person name="Kumar L."/>
            <person name="Lee Y.H."/>
            <person name="Li L."/>
            <person name="Manners J.M."/>
            <person name="Miranda-Saavedra D."/>
            <person name="Mukherjee M."/>
            <person name="Park G."/>
            <person name="Park J."/>
            <person name="Park S.Y."/>
            <person name="Proctor R.H."/>
            <person name="Regev A."/>
            <person name="Ruiz-Roldan M.C."/>
            <person name="Sain D."/>
            <person name="Sakthikumar S."/>
            <person name="Sykes S."/>
            <person name="Schwartz D.C."/>
            <person name="Turgeon B.G."/>
            <person name="Wapinski I."/>
            <person name="Yoder O."/>
            <person name="Young S."/>
            <person name="Zeng Q."/>
            <person name="Zhou S."/>
            <person name="Galagan J."/>
            <person name="Cuomo C.A."/>
            <person name="Kistler H.C."/>
            <person name="Rep M."/>
        </authorList>
    </citation>
    <scope>NUCLEOTIDE SEQUENCE [LARGE SCALE GENOMIC DNA]</scope>
    <source>
        <strain evidence="2">4287</strain>
    </source>
</reference>
<evidence type="ECO:0000256" key="1">
    <source>
        <dbReference type="SAM" id="Phobius"/>
    </source>
</evidence>
<accession>A0A0J9UKE5</accession>
<dbReference type="AlphaFoldDB" id="A0A0J9UKE5"/>
<feature type="transmembrane region" description="Helical" evidence="1">
    <location>
        <begin position="87"/>
        <end position="105"/>
    </location>
</feature>
<keyword evidence="1" id="KW-1133">Transmembrane helix</keyword>
<dbReference type="KEGG" id="fox:FOXG_02947"/>
<keyword evidence="1" id="KW-0472">Membrane</keyword>
<dbReference type="GeneID" id="28945098"/>
<organism evidence="2 3">
    <name type="scientific">Fusarium oxysporum f. sp. lycopersici (strain 4287 / CBS 123668 / FGSC 9935 / NRRL 34936)</name>
    <name type="common">Fusarium vascular wilt of tomato</name>
    <dbReference type="NCBI Taxonomy" id="426428"/>
    <lineage>
        <taxon>Eukaryota</taxon>
        <taxon>Fungi</taxon>
        <taxon>Dikarya</taxon>
        <taxon>Ascomycota</taxon>
        <taxon>Pezizomycotina</taxon>
        <taxon>Sordariomycetes</taxon>
        <taxon>Hypocreomycetidae</taxon>
        <taxon>Hypocreales</taxon>
        <taxon>Nectriaceae</taxon>
        <taxon>Fusarium</taxon>
        <taxon>Fusarium oxysporum species complex</taxon>
    </lineage>
</organism>
<name>A0A0J9UKE5_FUSO4</name>
<dbReference type="EMBL" id="DS231698">
    <property type="protein sequence ID" value="KNA98640.1"/>
    <property type="molecule type" value="Genomic_DNA"/>
</dbReference>
<proteinExistence type="predicted"/>
<reference evidence="2" key="1">
    <citation type="submission" date="2007-04" db="EMBL/GenBank/DDBJ databases">
        <authorList>
            <consortium name="The Broad Institute Genome Sequencing Platform"/>
            <person name="Birren B."/>
            <person name="Lander E."/>
            <person name="Galagan J."/>
            <person name="Nusbaum C."/>
            <person name="Devon K."/>
            <person name="Ma L.-J."/>
            <person name="Jaffe D."/>
            <person name="Butler J."/>
            <person name="Alvarez P."/>
            <person name="Gnerre S."/>
            <person name="Grabherr M."/>
            <person name="Kleber M."/>
            <person name="Mauceli E."/>
            <person name="Brockman W."/>
            <person name="MacCallum I.A."/>
            <person name="Young S."/>
            <person name="LaButti K."/>
            <person name="DeCaprio D."/>
            <person name="Crawford M."/>
            <person name="Koehrsen M."/>
            <person name="Engels R."/>
            <person name="Montgomery P."/>
            <person name="Pearson M."/>
            <person name="Howarth C."/>
            <person name="Larson L."/>
            <person name="White J."/>
            <person name="O'Leary S."/>
            <person name="Kodira C."/>
            <person name="Zeng Q."/>
            <person name="Yandava C."/>
            <person name="Alvarado L."/>
            <person name="Kistler C."/>
            <person name="Shim W.-B."/>
            <person name="Kang S."/>
            <person name="Woloshuk C."/>
        </authorList>
    </citation>
    <scope>NUCLEOTIDE SEQUENCE</scope>
    <source>
        <strain evidence="2">4287</strain>
    </source>
</reference>
<protein>
    <submittedName>
        <fullName evidence="2">Uncharacterized protein</fullName>
    </submittedName>
</protein>
<dbReference type="Proteomes" id="UP000009097">
    <property type="component" value="Unassembled WGS sequence"/>
</dbReference>
<feature type="transmembrane region" description="Helical" evidence="1">
    <location>
        <begin position="21"/>
        <end position="44"/>
    </location>
</feature>
<gene>
    <name evidence="2" type="ORF">FOXG_02947</name>
</gene>
<sequence>MAITSAISDLFSSIYELLASVFNTFYSVIHSILSAVLGFVQGLFNLIGDVVSGLVEVTGGVGKFVASEFPPSYLHHFLRADDDKGNAAILAIGVLGTFAYVRYTAQGRAVANKKTQ</sequence>
<evidence type="ECO:0000313" key="3">
    <source>
        <dbReference type="Proteomes" id="UP000009097"/>
    </source>
</evidence>
<dbReference type="VEuPathDB" id="FungiDB:FOXG_02947"/>
<keyword evidence="1" id="KW-0812">Transmembrane</keyword>
<dbReference type="RefSeq" id="XP_018236686.1">
    <property type="nucleotide sequence ID" value="XM_018380419.1"/>
</dbReference>